<keyword evidence="8" id="KW-1185">Reference proteome</keyword>
<feature type="domain" description="Peptidase S8/S53" evidence="6">
    <location>
        <begin position="103"/>
        <end position="373"/>
    </location>
</feature>
<gene>
    <name evidence="7" type="ORF">UABAM_02843</name>
</gene>
<dbReference type="GO" id="GO:0004252">
    <property type="term" value="F:serine-type endopeptidase activity"/>
    <property type="evidence" value="ECO:0007669"/>
    <property type="project" value="UniProtKB-UniRule"/>
</dbReference>
<dbReference type="AlphaFoldDB" id="A0A5S9F3H2"/>
<dbReference type="OrthoDB" id="252653at2"/>
<dbReference type="Gene3D" id="3.40.50.200">
    <property type="entry name" value="Peptidase S8/S53 domain"/>
    <property type="match status" value="1"/>
</dbReference>
<dbReference type="CDD" id="cd00306">
    <property type="entry name" value="Peptidases_S8_S53"/>
    <property type="match status" value="1"/>
</dbReference>
<evidence type="ECO:0000256" key="4">
    <source>
        <dbReference type="ARBA" id="ARBA00022825"/>
    </source>
</evidence>
<feature type="active site" description="Charge relay system" evidence="5">
    <location>
        <position position="112"/>
    </location>
</feature>
<dbReference type="InterPro" id="IPR050131">
    <property type="entry name" value="Peptidase_S8_subtilisin-like"/>
</dbReference>
<dbReference type="PROSITE" id="PS51892">
    <property type="entry name" value="SUBTILASE"/>
    <property type="match status" value="1"/>
</dbReference>
<accession>A0A5S9F3H2</accession>
<dbReference type="InterPro" id="IPR000209">
    <property type="entry name" value="Peptidase_S8/S53_dom"/>
</dbReference>
<dbReference type="EMBL" id="AP019860">
    <property type="protein sequence ID" value="BBM84482.1"/>
    <property type="molecule type" value="Genomic_DNA"/>
</dbReference>
<proteinExistence type="inferred from homology"/>
<dbReference type="SUPFAM" id="SSF52743">
    <property type="entry name" value="Subtilisin-like"/>
    <property type="match status" value="1"/>
</dbReference>
<sequence>MGKFFLRSSSVTRRSKLLQTSLQRKKVHISKIDPTLTIVDDLTKEEIEKVRQEGFSVIPSRKFSFLFNPSVEQLYQPLSYHPKGMNDVLDDIFAREAWDLSKGEGTHIAIIDTGIHTPLCEFPKKKQSTMSPSASKNAWTDIIGHGTMVASIAGATDEEGARYSGVAPKTTLISCKTSFDEAELYEIYEHLITLVDTKRVHRLVINNSYGFYSESAPETPDDYPLMDIIKIAVERGIVVVFAAGNNHVKVCKNDPRLCSPNSIWDINSLDEVITVGTVDENYQMCCEPKTADSFGHRDSSRGPGQLSVTKSKPDCVAPTYGEVMWGGVYHYLDWWGTSGAAPQVSGLAALLLAKDPNLTPADVKRIIKESCTELSLKKLCVGSGMINCRSALEALG</sequence>
<dbReference type="PROSITE" id="PS00138">
    <property type="entry name" value="SUBTILASE_SER"/>
    <property type="match status" value="1"/>
</dbReference>
<dbReference type="KEGG" id="uam:UABAM_02843"/>
<evidence type="ECO:0000313" key="8">
    <source>
        <dbReference type="Proteomes" id="UP000326354"/>
    </source>
</evidence>
<dbReference type="RefSeq" id="WP_151968635.1">
    <property type="nucleotide sequence ID" value="NZ_AP019860.1"/>
</dbReference>
<keyword evidence="4 5" id="KW-0720">Serine protease</keyword>
<dbReference type="PANTHER" id="PTHR43806:SF11">
    <property type="entry name" value="CEREVISIN-RELATED"/>
    <property type="match status" value="1"/>
</dbReference>
<evidence type="ECO:0000256" key="3">
    <source>
        <dbReference type="ARBA" id="ARBA00022801"/>
    </source>
</evidence>
<organism evidence="7 8">
    <name type="scientific">Uabimicrobium amorphum</name>
    <dbReference type="NCBI Taxonomy" id="2596890"/>
    <lineage>
        <taxon>Bacteria</taxon>
        <taxon>Pseudomonadati</taxon>
        <taxon>Planctomycetota</taxon>
        <taxon>Candidatus Uabimicrobiia</taxon>
        <taxon>Candidatus Uabimicrobiales</taxon>
        <taxon>Candidatus Uabimicrobiaceae</taxon>
        <taxon>Candidatus Uabimicrobium</taxon>
    </lineage>
</organism>
<feature type="active site" description="Charge relay system" evidence="5">
    <location>
        <position position="145"/>
    </location>
</feature>
<keyword evidence="2 5" id="KW-0645">Protease</keyword>
<dbReference type="GO" id="GO:0006508">
    <property type="term" value="P:proteolysis"/>
    <property type="evidence" value="ECO:0007669"/>
    <property type="project" value="UniProtKB-KW"/>
</dbReference>
<dbReference type="Pfam" id="PF00082">
    <property type="entry name" value="Peptidase_S8"/>
    <property type="match status" value="1"/>
</dbReference>
<name>A0A5S9F3H2_UABAM</name>
<comment type="similarity">
    <text evidence="1 5">Belongs to the peptidase S8 family.</text>
</comment>
<evidence type="ECO:0000256" key="5">
    <source>
        <dbReference type="PROSITE-ProRule" id="PRU01240"/>
    </source>
</evidence>
<evidence type="ECO:0000256" key="1">
    <source>
        <dbReference type="ARBA" id="ARBA00011073"/>
    </source>
</evidence>
<dbReference type="InterPro" id="IPR023828">
    <property type="entry name" value="Peptidase_S8_Ser-AS"/>
</dbReference>
<dbReference type="InterPro" id="IPR015500">
    <property type="entry name" value="Peptidase_S8_subtilisin-rel"/>
</dbReference>
<protein>
    <submittedName>
        <fullName evidence="7">Serine protease AprX</fullName>
    </submittedName>
</protein>
<keyword evidence="3 5" id="KW-0378">Hydrolase</keyword>
<dbReference type="PROSITE" id="PS00137">
    <property type="entry name" value="SUBTILASE_HIS"/>
    <property type="match status" value="1"/>
</dbReference>
<dbReference type="InterPro" id="IPR022398">
    <property type="entry name" value="Peptidase_S8_His-AS"/>
</dbReference>
<dbReference type="InterPro" id="IPR036852">
    <property type="entry name" value="Peptidase_S8/S53_dom_sf"/>
</dbReference>
<dbReference type="PRINTS" id="PR00723">
    <property type="entry name" value="SUBTILISIN"/>
</dbReference>
<evidence type="ECO:0000259" key="6">
    <source>
        <dbReference type="Pfam" id="PF00082"/>
    </source>
</evidence>
<dbReference type="Proteomes" id="UP000326354">
    <property type="component" value="Chromosome"/>
</dbReference>
<dbReference type="PANTHER" id="PTHR43806">
    <property type="entry name" value="PEPTIDASE S8"/>
    <property type="match status" value="1"/>
</dbReference>
<evidence type="ECO:0000256" key="2">
    <source>
        <dbReference type="ARBA" id="ARBA00022670"/>
    </source>
</evidence>
<reference evidence="7 8" key="1">
    <citation type="submission" date="2019-08" db="EMBL/GenBank/DDBJ databases">
        <title>Complete genome sequence of Candidatus Uab amorphum.</title>
        <authorList>
            <person name="Shiratori T."/>
            <person name="Suzuki S."/>
            <person name="Kakizawa Y."/>
            <person name="Ishida K."/>
        </authorList>
    </citation>
    <scope>NUCLEOTIDE SEQUENCE [LARGE SCALE GENOMIC DNA]</scope>
    <source>
        <strain evidence="7 8">SRT547</strain>
    </source>
</reference>
<evidence type="ECO:0000313" key="7">
    <source>
        <dbReference type="EMBL" id="BBM84482.1"/>
    </source>
</evidence>
<feature type="active site" description="Charge relay system" evidence="5">
    <location>
        <position position="338"/>
    </location>
</feature>